<protein>
    <submittedName>
        <fullName evidence="1">Uncharacterized protein</fullName>
    </submittedName>
</protein>
<comment type="caution">
    <text evidence="1">The sequence shown here is derived from an EMBL/GenBank/DDBJ whole genome shotgun (WGS) entry which is preliminary data.</text>
</comment>
<organism evidence="1 2">
    <name type="scientific">Streptomyces muensis</name>
    <dbReference type="NCBI Taxonomy" id="1077944"/>
    <lineage>
        <taxon>Bacteria</taxon>
        <taxon>Bacillati</taxon>
        <taxon>Actinomycetota</taxon>
        <taxon>Actinomycetes</taxon>
        <taxon>Kitasatosporales</taxon>
        <taxon>Streptomycetaceae</taxon>
        <taxon>Streptomyces</taxon>
    </lineage>
</organism>
<gene>
    <name evidence="1" type="ORF">L0P92_29850</name>
</gene>
<dbReference type="EMBL" id="JAKEIP010000164">
    <property type="protein sequence ID" value="MCF1597731.1"/>
    <property type="molecule type" value="Genomic_DNA"/>
</dbReference>
<keyword evidence="2" id="KW-1185">Reference proteome</keyword>
<sequence>MTLDQPTADKVFEAALAARFHPTNLGLTGEVWVDGYTYRVVVTETERACTDVRAGWGDAEYTFASASAEQDRALREAIANPN</sequence>
<proteinExistence type="predicted"/>
<dbReference type="RefSeq" id="WP_234766158.1">
    <property type="nucleotide sequence ID" value="NZ_JAKEIP010000164.1"/>
</dbReference>
<accession>A0A9X1TMR5</accession>
<dbReference type="Proteomes" id="UP001139384">
    <property type="component" value="Unassembled WGS sequence"/>
</dbReference>
<dbReference type="AlphaFoldDB" id="A0A9X1TMR5"/>
<evidence type="ECO:0000313" key="2">
    <source>
        <dbReference type="Proteomes" id="UP001139384"/>
    </source>
</evidence>
<evidence type="ECO:0000313" key="1">
    <source>
        <dbReference type="EMBL" id="MCF1597731.1"/>
    </source>
</evidence>
<reference evidence="1" key="1">
    <citation type="submission" date="2022-01" db="EMBL/GenBank/DDBJ databases">
        <title>Draft Genome Sequences of Seven Type Strains of the Genus Streptomyces.</title>
        <authorList>
            <person name="Aziz S."/>
            <person name="Coretto E."/>
            <person name="Chronakova A."/>
            <person name="Sproer C."/>
            <person name="Huber K."/>
            <person name="Nouioui I."/>
            <person name="Gross H."/>
        </authorList>
    </citation>
    <scope>NUCLEOTIDE SEQUENCE</scope>
    <source>
        <strain evidence="1">DSM 103493</strain>
    </source>
</reference>
<name>A0A9X1TMR5_STRM4</name>